<dbReference type="Gene3D" id="3.40.50.300">
    <property type="entry name" value="P-loop containing nucleotide triphosphate hydrolases"/>
    <property type="match status" value="1"/>
</dbReference>
<evidence type="ECO:0000259" key="6">
    <source>
        <dbReference type="PROSITE" id="PS50045"/>
    </source>
</evidence>
<dbReference type="FunFam" id="3.40.50.300:FF:000006">
    <property type="entry name" value="DNA-binding transcriptional regulator NtrC"/>
    <property type="match status" value="1"/>
</dbReference>
<dbReference type="InterPro" id="IPR002197">
    <property type="entry name" value="HTH_Fis"/>
</dbReference>
<dbReference type="PANTHER" id="PTHR32071:SF121">
    <property type="entry name" value="SIGMA L-DEPENDENT TRANSCRIPTIONAL REGULATOR YQIR-RELATED"/>
    <property type="match status" value="1"/>
</dbReference>
<dbReference type="InterPro" id="IPR002078">
    <property type="entry name" value="Sigma_54_int"/>
</dbReference>
<dbReference type="PRINTS" id="PR01590">
    <property type="entry name" value="HTHFIS"/>
</dbReference>
<dbReference type="InterPro" id="IPR009057">
    <property type="entry name" value="Homeodomain-like_sf"/>
</dbReference>
<dbReference type="GO" id="GO:0043565">
    <property type="term" value="F:sequence-specific DNA binding"/>
    <property type="evidence" value="ECO:0007669"/>
    <property type="project" value="InterPro"/>
</dbReference>
<dbReference type="GO" id="GO:0005524">
    <property type="term" value="F:ATP binding"/>
    <property type="evidence" value="ECO:0007669"/>
    <property type="project" value="UniProtKB-KW"/>
</dbReference>
<dbReference type="PROSITE" id="PS00676">
    <property type="entry name" value="SIGMA54_INTERACT_2"/>
    <property type="match status" value="1"/>
</dbReference>
<reference evidence="7" key="2">
    <citation type="journal article" date="2021" name="PeerJ">
        <title>Extensive microbial diversity within the chicken gut microbiome revealed by metagenomics and culture.</title>
        <authorList>
            <person name="Gilroy R."/>
            <person name="Ravi A."/>
            <person name="Getino M."/>
            <person name="Pursley I."/>
            <person name="Horton D.L."/>
            <person name="Alikhan N.F."/>
            <person name="Baker D."/>
            <person name="Gharbi K."/>
            <person name="Hall N."/>
            <person name="Watson M."/>
            <person name="Adriaenssens E.M."/>
            <person name="Foster-Nyarko E."/>
            <person name="Jarju S."/>
            <person name="Secka A."/>
            <person name="Antonio M."/>
            <person name="Oren A."/>
            <person name="Chaudhuri R.R."/>
            <person name="La Ragione R."/>
            <person name="Hildebrand F."/>
            <person name="Pallen M.J."/>
        </authorList>
    </citation>
    <scope>NUCLEOTIDE SEQUENCE</scope>
    <source>
        <strain evidence="7">B2-22910</strain>
    </source>
</reference>
<sequence length="438" mass="48624">MTAQELQNLKNKYDIIGNDQALNRALEIAVAVAPTDLTVLICGESGVGKENIPKIIHQNSRRRTGKYFAVNCGAIPEGTIDSELFGHEKGSFTGANEMRKGYFEEADGGTLFLDEIGELPLASQAKLLRVLQSGEFIRVGSSKVLKTDVRVVAATNVNLSYAVSRGKFREDLYYRLNAVPVLMPSLRERQDDIYLLFRKFTSDFSEKYGMGKVTLSPDAVSLLKSYRWPGNIRQLKNVAETVTALEAGKMTPVSGRCEIDAAALSKYIPKDQPNLLPVKSTFSEDSVTQGEKEAIIRMIYQLRQEVDYLKEAVFGGSSRPDRVKALPEEASRVHFQDAARDHGQAAAEWQEPVEIKSTEPRPAEPYGVPQFRDTEFSRAVSEEQEAGGLSLQKAGTDLIKKALEKYHGNRKQAAAELGISERTLYRKLKSLEENGNQI</sequence>
<accession>A0A9D9NEN3</accession>
<dbReference type="Gene3D" id="1.10.10.60">
    <property type="entry name" value="Homeodomain-like"/>
    <property type="match status" value="1"/>
</dbReference>
<dbReference type="InterPro" id="IPR025944">
    <property type="entry name" value="Sigma_54_int_dom_CS"/>
</dbReference>
<keyword evidence="4" id="KW-0238">DNA-binding</keyword>
<gene>
    <name evidence="7" type="ORF">IAB82_01490</name>
</gene>
<dbReference type="PANTHER" id="PTHR32071">
    <property type="entry name" value="TRANSCRIPTIONAL REGULATORY PROTEIN"/>
    <property type="match status" value="1"/>
</dbReference>
<dbReference type="SMART" id="SM00382">
    <property type="entry name" value="AAA"/>
    <property type="match status" value="1"/>
</dbReference>
<evidence type="ECO:0000256" key="1">
    <source>
        <dbReference type="ARBA" id="ARBA00022741"/>
    </source>
</evidence>
<dbReference type="PROSITE" id="PS00675">
    <property type="entry name" value="SIGMA54_INTERACT_1"/>
    <property type="match status" value="1"/>
</dbReference>
<dbReference type="Proteomes" id="UP000823603">
    <property type="component" value="Unassembled WGS sequence"/>
</dbReference>
<dbReference type="InterPro" id="IPR003593">
    <property type="entry name" value="AAA+_ATPase"/>
</dbReference>
<dbReference type="SUPFAM" id="SSF52540">
    <property type="entry name" value="P-loop containing nucleoside triphosphate hydrolases"/>
    <property type="match status" value="1"/>
</dbReference>
<evidence type="ECO:0000256" key="4">
    <source>
        <dbReference type="ARBA" id="ARBA00023125"/>
    </source>
</evidence>
<dbReference type="Pfam" id="PF25601">
    <property type="entry name" value="AAA_lid_14"/>
    <property type="match status" value="1"/>
</dbReference>
<dbReference type="Pfam" id="PF02954">
    <property type="entry name" value="HTH_8"/>
    <property type="match status" value="1"/>
</dbReference>
<dbReference type="GO" id="GO:0006355">
    <property type="term" value="P:regulation of DNA-templated transcription"/>
    <property type="evidence" value="ECO:0007669"/>
    <property type="project" value="InterPro"/>
</dbReference>
<name>A0A9D9NEN3_9BACT</name>
<dbReference type="EMBL" id="JADIMB010000020">
    <property type="protein sequence ID" value="MBO8470450.1"/>
    <property type="molecule type" value="Genomic_DNA"/>
</dbReference>
<keyword evidence="3" id="KW-0805">Transcription regulation</keyword>
<protein>
    <submittedName>
        <fullName evidence="7">Sigma-54-dependent Fis family transcriptional regulator</fullName>
    </submittedName>
</protein>
<dbReference type="Gene3D" id="1.10.8.60">
    <property type="match status" value="1"/>
</dbReference>
<dbReference type="SUPFAM" id="SSF46689">
    <property type="entry name" value="Homeodomain-like"/>
    <property type="match status" value="1"/>
</dbReference>
<keyword evidence="1" id="KW-0547">Nucleotide-binding</keyword>
<evidence type="ECO:0000313" key="8">
    <source>
        <dbReference type="Proteomes" id="UP000823603"/>
    </source>
</evidence>
<keyword evidence="2" id="KW-0067">ATP-binding</keyword>
<dbReference type="PROSITE" id="PS50045">
    <property type="entry name" value="SIGMA54_INTERACT_4"/>
    <property type="match status" value="1"/>
</dbReference>
<dbReference type="Pfam" id="PF00158">
    <property type="entry name" value="Sigma54_activat"/>
    <property type="match status" value="1"/>
</dbReference>
<reference evidence="7" key="1">
    <citation type="submission" date="2020-10" db="EMBL/GenBank/DDBJ databases">
        <authorList>
            <person name="Gilroy R."/>
        </authorList>
    </citation>
    <scope>NUCLEOTIDE SEQUENCE</scope>
    <source>
        <strain evidence="7">B2-22910</strain>
    </source>
</reference>
<keyword evidence="5" id="KW-0804">Transcription</keyword>
<organism evidence="7 8">
    <name type="scientific">Candidatus Cryptobacteroides faecavium</name>
    <dbReference type="NCBI Taxonomy" id="2840762"/>
    <lineage>
        <taxon>Bacteria</taxon>
        <taxon>Pseudomonadati</taxon>
        <taxon>Bacteroidota</taxon>
        <taxon>Bacteroidia</taxon>
        <taxon>Bacteroidales</taxon>
        <taxon>Candidatus Cryptobacteroides</taxon>
    </lineage>
</organism>
<evidence type="ECO:0000256" key="2">
    <source>
        <dbReference type="ARBA" id="ARBA00022840"/>
    </source>
</evidence>
<dbReference type="AlphaFoldDB" id="A0A9D9NEN3"/>
<dbReference type="CDD" id="cd00009">
    <property type="entry name" value="AAA"/>
    <property type="match status" value="1"/>
</dbReference>
<evidence type="ECO:0000256" key="3">
    <source>
        <dbReference type="ARBA" id="ARBA00023015"/>
    </source>
</evidence>
<comment type="caution">
    <text evidence="7">The sequence shown here is derived from an EMBL/GenBank/DDBJ whole genome shotgun (WGS) entry which is preliminary data.</text>
</comment>
<evidence type="ECO:0000256" key="5">
    <source>
        <dbReference type="ARBA" id="ARBA00023163"/>
    </source>
</evidence>
<proteinExistence type="predicted"/>
<feature type="domain" description="Sigma-54 factor interaction" evidence="6">
    <location>
        <begin position="15"/>
        <end position="244"/>
    </location>
</feature>
<dbReference type="InterPro" id="IPR025662">
    <property type="entry name" value="Sigma_54_int_dom_ATP-bd_1"/>
</dbReference>
<dbReference type="InterPro" id="IPR058031">
    <property type="entry name" value="AAA_lid_NorR"/>
</dbReference>
<dbReference type="InterPro" id="IPR027417">
    <property type="entry name" value="P-loop_NTPase"/>
</dbReference>
<dbReference type="InterPro" id="IPR025943">
    <property type="entry name" value="Sigma_54_int_dom_ATP-bd_2"/>
</dbReference>
<evidence type="ECO:0000313" key="7">
    <source>
        <dbReference type="EMBL" id="MBO8470450.1"/>
    </source>
</evidence>
<dbReference type="PROSITE" id="PS00688">
    <property type="entry name" value="SIGMA54_INTERACT_3"/>
    <property type="match status" value="1"/>
</dbReference>